<dbReference type="GO" id="GO:0046677">
    <property type="term" value="P:response to antibiotic"/>
    <property type="evidence" value="ECO:0007669"/>
    <property type="project" value="UniProtKB-KW"/>
</dbReference>
<dbReference type="GO" id="GO:0008360">
    <property type="term" value="P:regulation of cell shape"/>
    <property type="evidence" value="ECO:0007669"/>
    <property type="project" value="UniProtKB-KW"/>
</dbReference>
<evidence type="ECO:0000256" key="21">
    <source>
        <dbReference type="ARBA" id="ARBA00023251"/>
    </source>
</evidence>
<gene>
    <name evidence="32" type="ORF">BECKDK2373C_GA0170839_10269</name>
</gene>
<evidence type="ECO:0000256" key="20">
    <source>
        <dbReference type="ARBA" id="ARBA00023136"/>
    </source>
</evidence>
<dbReference type="InterPro" id="IPR001460">
    <property type="entry name" value="PCN-bd_Tpept"/>
</dbReference>
<dbReference type="NCBIfam" id="TIGR02074">
    <property type="entry name" value="PBP_1a_fam"/>
    <property type="match status" value="1"/>
</dbReference>
<evidence type="ECO:0000256" key="19">
    <source>
        <dbReference type="ARBA" id="ARBA00022989"/>
    </source>
</evidence>
<evidence type="ECO:0000256" key="12">
    <source>
        <dbReference type="ARBA" id="ARBA00022676"/>
    </source>
</evidence>
<evidence type="ECO:0000256" key="16">
    <source>
        <dbReference type="ARBA" id="ARBA00022960"/>
    </source>
</evidence>
<evidence type="ECO:0000256" key="7">
    <source>
        <dbReference type="ARBA" id="ARBA00018638"/>
    </source>
</evidence>
<keyword evidence="17" id="KW-0735">Signal-anchor</keyword>
<evidence type="ECO:0000256" key="25">
    <source>
        <dbReference type="ARBA" id="ARBA00044770"/>
    </source>
</evidence>
<dbReference type="UniPathway" id="UPA00219"/>
<evidence type="ECO:0000256" key="8">
    <source>
        <dbReference type="ARBA" id="ARBA00022475"/>
    </source>
</evidence>
<feature type="domain" description="Glycosyl transferase family 51" evidence="30">
    <location>
        <begin position="53"/>
        <end position="227"/>
    </location>
</feature>
<keyword evidence="10" id="KW-0121">Carboxypeptidase</keyword>
<evidence type="ECO:0000256" key="15">
    <source>
        <dbReference type="ARBA" id="ARBA00022801"/>
    </source>
</evidence>
<evidence type="ECO:0000256" key="3">
    <source>
        <dbReference type="ARBA" id="ARBA00004752"/>
    </source>
</evidence>
<dbReference type="PANTHER" id="PTHR32282:SF27">
    <property type="entry name" value="PENICILLIN-BINDING PROTEIN 1A"/>
    <property type="match status" value="1"/>
</dbReference>
<dbReference type="EMBL" id="CAADEY010000026">
    <property type="protein sequence ID" value="VFJ49440.1"/>
    <property type="molecule type" value="Genomic_DNA"/>
</dbReference>
<dbReference type="Pfam" id="PF00912">
    <property type="entry name" value="Transgly"/>
    <property type="match status" value="1"/>
</dbReference>
<keyword evidence="12" id="KW-0328">Glycosyltransferase</keyword>
<keyword evidence="13" id="KW-0808">Transferase</keyword>
<evidence type="ECO:0000256" key="28">
    <source>
        <dbReference type="SAM" id="Phobius"/>
    </source>
</evidence>
<evidence type="ECO:0000256" key="24">
    <source>
        <dbReference type="ARBA" id="ARBA00034000"/>
    </source>
</evidence>
<keyword evidence="16" id="KW-0133">Cell shape</keyword>
<name>A0A450SB92_9GAMM</name>
<keyword evidence="18" id="KW-0573">Peptidoglycan synthesis</keyword>
<dbReference type="Gene3D" id="3.40.710.10">
    <property type="entry name" value="DD-peptidase/beta-lactamase superfamily"/>
    <property type="match status" value="2"/>
</dbReference>
<evidence type="ECO:0000256" key="5">
    <source>
        <dbReference type="ARBA" id="ARBA00007739"/>
    </source>
</evidence>
<dbReference type="GO" id="GO:0009252">
    <property type="term" value="P:peptidoglycan biosynthetic process"/>
    <property type="evidence" value="ECO:0007669"/>
    <property type="project" value="UniProtKB-UniPathway"/>
</dbReference>
<evidence type="ECO:0000259" key="29">
    <source>
        <dbReference type="Pfam" id="PF00905"/>
    </source>
</evidence>
<dbReference type="GO" id="GO:0008658">
    <property type="term" value="F:penicillin binding"/>
    <property type="evidence" value="ECO:0007669"/>
    <property type="project" value="InterPro"/>
</dbReference>
<evidence type="ECO:0000256" key="18">
    <source>
        <dbReference type="ARBA" id="ARBA00022984"/>
    </source>
</evidence>
<evidence type="ECO:0000259" key="31">
    <source>
        <dbReference type="Pfam" id="PF17092"/>
    </source>
</evidence>
<accession>A0A450SB92</accession>
<evidence type="ECO:0000256" key="11">
    <source>
        <dbReference type="ARBA" id="ARBA00022670"/>
    </source>
</evidence>
<dbReference type="InterPro" id="IPR050396">
    <property type="entry name" value="Glycosyltr_51/Transpeptidase"/>
</dbReference>
<dbReference type="PANTHER" id="PTHR32282">
    <property type="entry name" value="BINDING PROTEIN TRANSPEPTIDASE, PUTATIVE-RELATED"/>
    <property type="match status" value="1"/>
</dbReference>
<keyword evidence="19 28" id="KW-1133">Transmembrane helix</keyword>
<feature type="domain" description="Penicillin-binding protein OB-like" evidence="31">
    <location>
        <begin position="314"/>
        <end position="421"/>
    </location>
</feature>
<evidence type="ECO:0000256" key="26">
    <source>
        <dbReference type="ARBA" id="ARBA00049902"/>
    </source>
</evidence>
<comment type="pathway">
    <text evidence="27">Glycan biosynthesis.</text>
</comment>
<comment type="function">
    <text evidence="1">Cell wall formation. Synthesis of cross-linked peptidoglycan from the lipid intermediates. The enzyme has a penicillin-insensitive transglycosylase N-terminal domain (formation of linear glycan strands) and a penicillin-sensitive transpeptidase C-terminal domain (cross-linking of the peptide subunits).</text>
</comment>
<evidence type="ECO:0000256" key="14">
    <source>
        <dbReference type="ARBA" id="ARBA00022692"/>
    </source>
</evidence>
<dbReference type="AlphaFoldDB" id="A0A450SB92"/>
<keyword evidence="9" id="KW-0997">Cell inner membrane</keyword>
<evidence type="ECO:0000256" key="4">
    <source>
        <dbReference type="ARBA" id="ARBA00007090"/>
    </source>
</evidence>
<protein>
    <recommendedName>
        <fullName evidence="7">Penicillin-binding protein 1A</fullName>
        <ecNumber evidence="25">2.4.99.28</ecNumber>
        <ecNumber evidence="6">3.4.16.4</ecNumber>
    </recommendedName>
</protein>
<dbReference type="Gene3D" id="1.10.3810.10">
    <property type="entry name" value="Biosynthetic peptidoglycan transglycosylase-like"/>
    <property type="match status" value="1"/>
</dbReference>
<evidence type="ECO:0000256" key="17">
    <source>
        <dbReference type="ARBA" id="ARBA00022968"/>
    </source>
</evidence>
<dbReference type="GO" id="GO:0030288">
    <property type="term" value="C:outer membrane-bounded periplasmic space"/>
    <property type="evidence" value="ECO:0007669"/>
    <property type="project" value="TreeGrafter"/>
</dbReference>
<dbReference type="InterPro" id="IPR012338">
    <property type="entry name" value="Beta-lactam/transpept-like"/>
</dbReference>
<dbReference type="InterPro" id="IPR023346">
    <property type="entry name" value="Lysozyme-like_dom_sf"/>
</dbReference>
<keyword evidence="14 28" id="KW-0812">Transmembrane</keyword>
<feature type="domain" description="Penicillin-binding protein transpeptidase" evidence="29">
    <location>
        <begin position="423"/>
        <end position="711"/>
    </location>
</feature>
<dbReference type="Pfam" id="PF17092">
    <property type="entry name" value="PCB_OB"/>
    <property type="match status" value="1"/>
</dbReference>
<keyword evidence="15" id="KW-0378">Hydrolase</keyword>
<evidence type="ECO:0000256" key="6">
    <source>
        <dbReference type="ARBA" id="ARBA00012448"/>
    </source>
</evidence>
<dbReference type="InterPro" id="IPR036950">
    <property type="entry name" value="PBP_transglycosylase"/>
</dbReference>
<dbReference type="GO" id="GO:0009002">
    <property type="term" value="F:serine-type D-Ala-D-Ala carboxypeptidase activity"/>
    <property type="evidence" value="ECO:0007669"/>
    <property type="project" value="UniProtKB-EC"/>
</dbReference>
<organism evidence="32">
    <name type="scientific">Candidatus Kentrum sp. DK</name>
    <dbReference type="NCBI Taxonomy" id="2126562"/>
    <lineage>
        <taxon>Bacteria</taxon>
        <taxon>Pseudomonadati</taxon>
        <taxon>Pseudomonadota</taxon>
        <taxon>Gammaproteobacteria</taxon>
        <taxon>Candidatus Kentrum</taxon>
    </lineage>
</organism>
<dbReference type="SUPFAM" id="SSF53955">
    <property type="entry name" value="Lysozyme-like"/>
    <property type="match status" value="1"/>
</dbReference>
<keyword evidence="23" id="KW-0961">Cell wall biogenesis/degradation</keyword>
<dbReference type="FunFam" id="1.10.3810.10:FF:000003">
    <property type="entry name" value="Penicillin-binding protein 1a"/>
    <property type="match status" value="1"/>
</dbReference>
<dbReference type="GO" id="GO:0008955">
    <property type="term" value="F:peptidoglycan glycosyltransferase activity"/>
    <property type="evidence" value="ECO:0007669"/>
    <property type="project" value="UniProtKB-EC"/>
</dbReference>
<evidence type="ECO:0000256" key="22">
    <source>
        <dbReference type="ARBA" id="ARBA00023268"/>
    </source>
</evidence>
<dbReference type="EC" id="2.4.99.28" evidence="25"/>
<comment type="catalytic activity">
    <reaction evidence="26">
        <text>[GlcNAc-(1-&gt;4)-Mur2Ac(oyl-L-Ala-gamma-D-Glu-L-Lys-D-Ala-D-Ala)](n)-di-trans,octa-cis-undecaprenyl diphosphate + beta-D-GlcNAc-(1-&gt;4)-Mur2Ac(oyl-L-Ala-gamma-D-Glu-L-Lys-D-Ala-D-Ala)-di-trans,octa-cis-undecaprenyl diphosphate = [GlcNAc-(1-&gt;4)-Mur2Ac(oyl-L-Ala-gamma-D-Glu-L-Lys-D-Ala-D-Ala)](n+1)-di-trans,octa-cis-undecaprenyl diphosphate + di-trans,octa-cis-undecaprenyl diphosphate + H(+)</text>
        <dbReference type="Rhea" id="RHEA:23708"/>
        <dbReference type="Rhea" id="RHEA-COMP:9602"/>
        <dbReference type="Rhea" id="RHEA-COMP:9603"/>
        <dbReference type="ChEBI" id="CHEBI:15378"/>
        <dbReference type="ChEBI" id="CHEBI:58405"/>
        <dbReference type="ChEBI" id="CHEBI:60033"/>
        <dbReference type="ChEBI" id="CHEBI:78435"/>
        <dbReference type="EC" id="2.4.99.28"/>
    </reaction>
</comment>
<keyword evidence="21" id="KW-0046">Antibiotic resistance</keyword>
<dbReference type="InterPro" id="IPR001264">
    <property type="entry name" value="Glyco_trans_51"/>
</dbReference>
<evidence type="ECO:0000256" key="10">
    <source>
        <dbReference type="ARBA" id="ARBA00022645"/>
    </source>
</evidence>
<dbReference type="InterPro" id="IPR031376">
    <property type="entry name" value="PCB_OB"/>
</dbReference>
<dbReference type="GO" id="GO:0071555">
    <property type="term" value="P:cell wall organization"/>
    <property type="evidence" value="ECO:0007669"/>
    <property type="project" value="UniProtKB-KW"/>
</dbReference>
<dbReference type="GO" id="GO:0006508">
    <property type="term" value="P:proteolysis"/>
    <property type="evidence" value="ECO:0007669"/>
    <property type="project" value="UniProtKB-KW"/>
</dbReference>
<feature type="transmembrane region" description="Helical" evidence="28">
    <location>
        <begin position="7"/>
        <end position="29"/>
    </location>
</feature>
<evidence type="ECO:0000313" key="32">
    <source>
        <dbReference type="EMBL" id="VFJ49440.1"/>
    </source>
</evidence>
<keyword evidence="22" id="KW-0511">Multifunctional enzyme</keyword>
<proteinExistence type="inferred from homology"/>
<evidence type="ECO:0000256" key="13">
    <source>
        <dbReference type="ARBA" id="ARBA00022679"/>
    </source>
</evidence>
<keyword evidence="20 28" id="KW-0472">Membrane</keyword>
<evidence type="ECO:0000256" key="9">
    <source>
        <dbReference type="ARBA" id="ARBA00022519"/>
    </source>
</evidence>
<keyword evidence="8" id="KW-1003">Cell membrane</keyword>
<evidence type="ECO:0000256" key="1">
    <source>
        <dbReference type="ARBA" id="ARBA00002624"/>
    </source>
</evidence>
<sequence>MARIIGLGIVLVGFIGALVAAGGIGYLFIRLPSPTELTDTRLQVPLRVYTQDGALIGEFGEKRRIPLAIEQIPDLLINAVLAAEDKHFFEHPGVDWQGLTRAVIHLVRTGEKGPGGSTITMQVARNFFLGREKTYLRKANEILLALRIERAFTKNEILALYLNKIFFGQRAYGVGAAAQIYYGATLEELTLPQVAMIAGLPKAPSRFNPISDPEQALIRRNYVLGRMRELQFISDEAYEQATRAPITAKLDSYSMDPEASYLAEMARTWMEESFGHDAYTMGYRVYTTIDSRYQEYANQSLRETLLAYDRRHGYRGPEGHIDLFGRDTDPETFPENVDSSAISGLIPALVTGVDKKRIRVITKQAGKLEIPWKALSWARRYIDRNHQGAKPKRASDIAAPGDIIRLEETESGWQLAQLPKVQGALVAVSPRDGAVRALVGGFNFYHSKFNRATQARRQPGSSFKPFIYALALETGFTPATLINDAPIVDFSEELDRDWRPENYSGKFYGPTRLREALVHSRNLVSIRLLRRLFRKVGLETVRDNLTGLGFDRERLPPDLSLALGSGAVTPLELVTAYSIFANGGYRVESYFVDRVEGTEGELFSAKPSRVCEECENMPEPRPEGDLAIASLIAGDNRLLSEENTDADSAPPAIAPRVISAQSIWLMNSMLRDVIQRGTGRRAGKLGRADLAGKTGTTNDQKDAWFCGFSPRLAATAWVGFDQNRPLGQHETGGQAALPMWVGFMGKALDGVPETRLEPPDGLVTVRIDSETGKRARSHQPDTLFETFRVENVPEYLSSEASSDRVRQVTEHLF</sequence>
<comment type="pathway">
    <text evidence="3">Cell wall biogenesis; peptidoglycan biosynthesis.</text>
</comment>
<dbReference type="EC" id="3.4.16.4" evidence="6"/>
<comment type="similarity">
    <text evidence="5">In the N-terminal section; belongs to the glycosyltransferase 51 family.</text>
</comment>
<evidence type="ECO:0000256" key="2">
    <source>
        <dbReference type="ARBA" id="ARBA00004249"/>
    </source>
</evidence>
<evidence type="ECO:0000259" key="30">
    <source>
        <dbReference type="Pfam" id="PF00912"/>
    </source>
</evidence>
<comment type="subcellular location">
    <subcellularLocation>
        <location evidence="2">Cell inner membrane</location>
        <topology evidence="2">Single-pass type II membrane protein</topology>
    </subcellularLocation>
</comment>
<dbReference type="GO" id="GO:0005886">
    <property type="term" value="C:plasma membrane"/>
    <property type="evidence" value="ECO:0007669"/>
    <property type="project" value="UniProtKB-SubCell"/>
</dbReference>
<comment type="catalytic activity">
    <reaction evidence="24">
        <text>Preferential cleavage: (Ac)2-L-Lys-D-Ala-|-D-Ala. Also transpeptidation of peptidyl-alanyl moieties that are N-acyl substituents of D-alanine.</text>
        <dbReference type="EC" id="3.4.16.4"/>
    </reaction>
</comment>
<dbReference type="SUPFAM" id="SSF56601">
    <property type="entry name" value="beta-lactamase/transpeptidase-like"/>
    <property type="match status" value="1"/>
</dbReference>
<dbReference type="Pfam" id="PF00905">
    <property type="entry name" value="Transpeptidase"/>
    <property type="match status" value="1"/>
</dbReference>
<comment type="similarity">
    <text evidence="4">In the C-terminal section; belongs to the transpeptidase family.</text>
</comment>
<evidence type="ECO:0000256" key="27">
    <source>
        <dbReference type="ARBA" id="ARBA00060592"/>
    </source>
</evidence>
<evidence type="ECO:0000256" key="23">
    <source>
        <dbReference type="ARBA" id="ARBA00023316"/>
    </source>
</evidence>
<keyword evidence="11" id="KW-0645">Protease</keyword>
<reference evidence="32" key="1">
    <citation type="submission" date="2019-02" db="EMBL/GenBank/DDBJ databases">
        <authorList>
            <person name="Gruber-Vodicka R. H."/>
            <person name="Seah K. B. B."/>
        </authorList>
    </citation>
    <scope>NUCLEOTIDE SEQUENCE</scope>
    <source>
        <strain evidence="32">BECK_DK161</strain>
    </source>
</reference>